<dbReference type="OrthoDB" id="664580at2759"/>
<evidence type="ECO:0000313" key="2">
    <source>
        <dbReference type="Proteomes" id="UP000623129"/>
    </source>
</evidence>
<accession>A0A833VN99</accession>
<reference evidence="1" key="1">
    <citation type="submission" date="2020-01" db="EMBL/GenBank/DDBJ databases">
        <title>Genome sequence of Kobresia littledalei, the first chromosome-level genome in the family Cyperaceae.</title>
        <authorList>
            <person name="Qu G."/>
        </authorList>
    </citation>
    <scope>NUCLEOTIDE SEQUENCE</scope>
    <source>
        <strain evidence="1">C.B.Clarke</strain>
        <tissue evidence="1">Leaf</tissue>
    </source>
</reference>
<comment type="caution">
    <text evidence="1">The sequence shown here is derived from an EMBL/GenBank/DDBJ whole genome shotgun (WGS) entry which is preliminary data.</text>
</comment>
<organism evidence="1 2">
    <name type="scientific">Carex littledalei</name>
    <dbReference type="NCBI Taxonomy" id="544730"/>
    <lineage>
        <taxon>Eukaryota</taxon>
        <taxon>Viridiplantae</taxon>
        <taxon>Streptophyta</taxon>
        <taxon>Embryophyta</taxon>
        <taxon>Tracheophyta</taxon>
        <taxon>Spermatophyta</taxon>
        <taxon>Magnoliopsida</taxon>
        <taxon>Liliopsida</taxon>
        <taxon>Poales</taxon>
        <taxon>Cyperaceae</taxon>
        <taxon>Cyperoideae</taxon>
        <taxon>Cariceae</taxon>
        <taxon>Carex</taxon>
        <taxon>Carex subgen. Euthyceras</taxon>
    </lineage>
</organism>
<evidence type="ECO:0000313" key="1">
    <source>
        <dbReference type="EMBL" id="KAF3329324.1"/>
    </source>
</evidence>
<dbReference type="Proteomes" id="UP000623129">
    <property type="component" value="Unassembled WGS sequence"/>
</dbReference>
<dbReference type="PANTHER" id="PTHR34666:SF1">
    <property type="entry name" value="OS02G0554800 PROTEIN"/>
    <property type="match status" value="1"/>
</dbReference>
<dbReference type="EMBL" id="SWLB01000014">
    <property type="protein sequence ID" value="KAF3329324.1"/>
    <property type="molecule type" value="Genomic_DNA"/>
</dbReference>
<sequence length="91" mass="10792">MVNEKMDMLWEDFNEELFRSPFDPMKEGYSYHKTPRQQQYSVVSPGLALGRSKSKRGSKNNGKPGLMVMLRVLKKVFFTQRDSKRRSRYQI</sequence>
<keyword evidence="2" id="KW-1185">Reference proteome</keyword>
<dbReference type="AlphaFoldDB" id="A0A833VN99"/>
<proteinExistence type="predicted"/>
<dbReference type="PANTHER" id="PTHR34666">
    <property type="entry name" value="EXPRESSED PROTEIN"/>
    <property type="match status" value="1"/>
</dbReference>
<gene>
    <name evidence="1" type="ORF">FCM35_KLT04655</name>
</gene>
<name>A0A833VN99_9POAL</name>
<protein>
    <submittedName>
        <fullName evidence="1">Uncharacterized protein</fullName>
    </submittedName>
</protein>